<protein>
    <submittedName>
        <fullName evidence="3">Protein THYLAKOID FORMATION 1, chloroplastic</fullName>
    </submittedName>
</protein>
<keyword evidence="4" id="KW-1185">Reference proteome</keyword>
<dbReference type="GO" id="GO:0045038">
    <property type="term" value="P:protein import into chloroplast thylakoid membrane"/>
    <property type="evidence" value="ECO:0007669"/>
    <property type="project" value="TreeGrafter"/>
</dbReference>
<dbReference type="EMBL" id="PGGS01000224">
    <property type="protein sequence ID" value="PNH06627.1"/>
    <property type="molecule type" value="Genomic_DNA"/>
</dbReference>
<organism evidence="3 4">
    <name type="scientific">Tetrabaena socialis</name>
    <dbReference type="NCBI Taxonomy" id="47790"/>
    <lineage>
        <taxon>Eukaryota</taxon>
        <taxon>Viridiplantae</taxon>
        <taxon>Chlorophyta</taxon>
        <taxon>core chlorophytes</taxon>
        <taxon>Chlorophyceae</taxon>
        <taxon>CS clade</taxon>
        <taxon>Chlamydomonadales</taxon>
        <taxon>Tetrabaenaceae</taxon>
        <taxon>Tetrabaena</taxon>
    </lineage>
</organism>
<reference evidence="3 4" key="1">
    <citation type="journal article" date="2017" name="Mol. Biol. Evol.">
        <title>The 4-celled Tetrabaena socialis nuclear genome reveals the essential components for genetic control of cell number at the origin of multicellularity in the volvocine lineage.</title>
        <authorList>
            <person name="Featherston J."/>
            <person name="Arakaki Y."/>
            <person name="Hanschen E.R."/>
            <person name="Ferris P.J."/>
            <person name="Michod R.E."/>
            <person name="Olson B.J.S.C."/>
            <person name="Nozaki H."/>
            <person name="Durand P.M."/>
        </authorList>
    </citation>
    <scope>NUCLEOTIDE SEQUENCE [LARGE SCALE GENOMIC DNA]</scope>
    <source>
        <strain evidence="3 4">NIES-571</strain>
    </source>
</reference>
<dbReference type="Proteomes" id="UP000236333">
    <property type="component" value="Unassembled WGS sequence"/>
</dbReference>
<name>A0A2J8A283_9CHLO</name>
<keyword evidence="1" id="KW-0175">Coiled coil</keyword>
<evidence type="ECO:0000313" key="3">
    <source>
        <dbReference type="EMBL" id="PNH06627.1"/>
    </source>
</evidence>
<evidence type="ECO:0000256" key="1">
    <source>
        <dbReference type="ARBA" id="ARBA00023054"/>
    </source>
</evidence>
<sequence>MLSSLQRRGVAPAATRRAAPAPTRVVVRRAVAMPVRAVFKPPTVSDTKAKFFEGYSKPIASIYSTVLQELLVQQHFMRYSKNYTYNEIYALGFVSVYEQILESLPEAERAGIFVAYVQALGEDPEMYKRDAARIEQAASSLTSPDSLTPDASGNDVQKALATISAAAAAGTFSYNKFVAIGLFRLLELTGAKEPAALERLVKAAGIKPDAVNRDLMMYKGVLSKLSAAREMLKEFVEREKRKQGEREAAKAAKLAGADKPAEASVQV</sequence>
<dbReference type="InterPro" id="IPR017499">
    <property type="entry name" value="Thf1"/>
</dbReference>
<dbReference type="GO" id="GO:0009534">
    <property type="term" value="C:chloroplast thylakoid"/>
    <property type="evidence" value="ECO:0007669"/>
    <property type="project" value="TreeGrafter"/>
</dbReference>
<feature type="compositionally biased region" description="Basic and acidic residues" evidence="2">
    <location>
        <begin position="238"/>
        <end position="250"/>
    </location>
</feature>
<feature type="region of interest" description="Disordered" evidence="2">
    <location>
        <begin position="238"/>
        <end position="267"/>
    </location>
</feature>
<dbReference type="Pfam" id="PF11264">
    <property type="entry name" value="ThylakoidFormat"/>
    <property type="match status" value="1"/>
</dbReference>
<accession>A0A2J8A283</accession>
<dbReference type="GO" id="GO:0010027">
    <property type="term" value="P:thylakoid membrane organization"/>
    <property type="evidence" value="ECO:0007669"/>
    <property type="project" value="TreeGrafter"/>
</dbReference>
<gene>
    <name evidence="3" type="ORF">TSOC_006971</name>
</gene>
<evidence type="ECO:0000313" key="4">
    <source>
        <dbReference type="Proteomes" id="UP000236333"/>
    </source>
</evidence>
<proteinExistence type="predicted"/>
<dbReference type="GO" id="GO:0045037">
    <property type="term" value="P:protein import into chloroplast stroma"/>
    <property type="evidence" value="ECO:0007669"/>
    <property type="project" value="TreeGrafter"/>
</dbReference>
<dbReference type="OrthoDB" id="4812at2759"/>
<dbReference type="AlphaFoldDB" id="A0A2J8A283"/>
<evidence type="ECO:0000256" key="2">
    <source>
        <dbReference type="SAM" id="MobiDB-lite"/>
    </source>
</evidence>
<comment type="caution">
    <text evidence="3">The sequence shown here is derived from an EMBL/GenBank/DDBJ whole genome shotgun (WGS) entry which is preliminary data.</text>
</comment>
<dbReference type="PANTHER" id="PTHR34793">
    <property type="entry name" value="PROTEIN THYLAKOID FORMATION 1, CHLOROPLASTIC"/>
    <property type="match status" value="1"/>
</dbReference>
<dbReference type="PANTHER" id="PTHR34793:SF1">
    <property type="entry name" value="PROTEIN THYLAKOID FORMATION 1, CHLOROPLASTIC"/>
    <property type="match status" value="1"/>
</dbReference>
<dbReference type="GO" id="GO:0010207">
    <property type="term" value="P:photosystem II assembly"/>
    <property type="evidence" value="ECO:0007669"/>
    <property type="project" value="InterPro"/>
</dbReference>